<dbReference type="InterPro" id="IPR006527">
    <property type="entry name" value="F-box-assoc_dom_typ1"/>
</dbReference>
<dbReference type="InterPro" id="IPR017451">
    <property type="entry name" value="F-box-assoc_interact_dom"/>
</dbReference>
<evidence type="ECO:0000259" key="1">
    <source>
        <dbReference type="Pfam" id="PF00646"/>
    </source>
</evidence>
<evidence type="ECO:0008006" key="5">
    <source>
        <dbReference type="Google" id="ProtNLM"/>
    </source>
</evidence>
<dbReference type="PANTHER" id="PTHR31672">
    <property type="entry name" value="BNACNNG10540D PROTEIN"/>
    <property type="match status" value="1"/>
</dbReference>
<gene>
    <name evidence="3" type="ORF">ACJIZ3_021583</name>
</gene>
<comment type="caution">
    <text evidence="3">The sequence shown here is derived from an EMBL/GenBank/DDBJ whole genome shotgun (WGS) entry which is preliminary data.</text>
</comment>
<dbReference type="EMBL" id="JBJXBP010000006">
    <property type="protein sequence ID" value="KAL3825554.1"/>
    <property type="molecule type" value="Genomic_DNA"/>
</dbReference>
<evidence type="ECO:0000313" key="3">
    <source>
        <dbReference type="EMBL" id="KAL3825554.1"/>
    </source>
</evidence>
<dbReference type="SUPFAM" id="SSF81383">
    <property type="entry name" value="F-box domain"/>
    <property type="match status" value="1"/>
</dbReference>
<feature type="domain" description="F-box associated beta-propeller type 1" evidence="2">
    <location>
        <begin position="111"/>
        <end position="404"/>
    </location>
</feature>
<organism evidence="3 4">
    <name type="scientific">Penstemon smallii</name>
    <dbReference type="NCBI Taxonomy" id="265156"/>
    <lineage>
        <taxon>Eukaryota</taxon>
        <taxon>Viridiplantae</taxon>
        <taxon>Streptophyta</taxon>
        <taxon>Embryophyta</taxon>
        <taxon>Tracheophyta</taxon>
        <taxon>Spermatophyta</taxon>
        <taxon>Magnoliopsida</taxon>
        <taxon>eudicotyledons</taxon>
        <taxon>Gunneridae</taxon>
        <taxon>Pentapetalae</taxon>
        <taxon>asterids</taxon>
        <taxon>lamiids</taxon>
        <taxon>Lamiales</taxon>
        <taxon>Plantaginaceae</taxon>
        <taxon>Cheloneae</taxon>
        <taxon>Penstemon</taxon>
    </lineage>
</organism>
<dbReference type="CDD" id="cd22157">
    <property type="entry name" value="F-box_AtFBW1-like"/>
    <property type="match status" value="1"/>
</dbReference>
<dbReference type="InterPro" id="IPR001810">
    <property type="entry name" value="F-box_dom"/>
</dbReference>
<accession>A0ABD3SLY4</accession>
<keyword evidence="4" id="KW-1185">Reference proteome</keyword>
<evidence type="ECO:0000313" key="4">
    <source>
        <dbReference type="Proteomes" id="UP001634393"/>
    </source>
</evidence>
<dbReference type="AlphaFoldDB" id="A0ABD3SLY4"/>
<dbReference type="Pfam" id="PF00646">
    <property type="entry name" value="F-box"/>
    <property type="match status" value="1"/>
</dbReference>
<dbReference type="InterPro" id="IPR050796">
    <property type="entry name" value="SCF_F-box_component"/>
</dbReference>
<proteinExistence type="predicted"/>
<dbReference type="Proteomes" id="UP001634393">
    <property type="component" value="Unassembled WGS sequence"/>
</dbReference>
<dbReference type="Pfam" id="PF07734">
    <property type="entry name" value="FBA_1"/>
    <property type="match status" value="1"/>
</dbReference>
<sequence length="408" mass="46881">MAMVNPNTNDEKMKPSKHIPFDLISENILPRFPVKSLIRFTSVCKEWETLIKSPEFIATHFKRNNRPESEGQYPLILSNKLSYTVKNQIAIYFDKLGSMSGCSLNDDYPAEHCNGLILIKVLKENYGGSEIEFLLWNPSIKKSIIIESFYPRVYMHNRRRSESGYDVRGLGFHESSNDYRVVKIKYTHVKKKVSSRVKIYSLRTNMWRNVDSNPDGLMGFRGGVFLNGSVHWLATRMYSYGAYIGCAPNEYEIESILSFDFEKECFGEMKLPKDFAERSASPAGLVAFKEFQGSLAAVFIDYDVDKCFVWVMGEYGVTDSWNKKMTIRFPKNCSSPLGFTKNGMLVCEDKKVSGFIFLDSEKFEEYVNCDDDNMEIEDSNDDNSEDESFGEESHVMVIDYMESLALLE</sequence>
<dbReference type="Gene3D" id="1.20.1280.50">
    <property type="match status" value="1"/>
</dbReference>
<name>A0ABD3SLY4_9LAMI</name>
<dbReference type="NCBIfam" id="TIGR01640">
    <property type="entry name" value="F_box_assoc_1"/>
    <property type="match status" value="1"/>
</dbReference>
<dbReference type="PANTHER" id="PTHR31672:SF10">
    <property type="entry name" value="F-BOX DOMAIN-CONTAINING PROTEIN"/>
    <property type="match status" value="1"/>
</dbReference>
<evidence type="ECO:0000259" key="2">
    <source>
        <dbReference type="Pfam" id="PF07734"/>
    </source>
</evidence>
<protein>
    <recommendedName>
        <fullName evidence="5">F-box domain-containing protein</fullName>
    </recommendedName>
</protein>
<dbReference type="InterPro" id="IPR036047">
    <property type="entry name" value="F-box-like_dom_sf"/>
</dbReference>
<feature type="domain" description="F-box" evidence="1">
    <location>
        <begin position="24"/>
        <end position="56"/>
    </location>
</feature>
<reference evidence="3 4" key="1">
    <citation type="submission" date="2024-12" db="EMBL/GenBank/DDBJ databases">
        <title>The unique morphological basis and parallel evolutionary history of personate flowers in Penstemon.</title>
        <authorList>
            <person name="Depatie T.H."/>
            <person name="Wessinger C.A."/>
        </authorList>
    </citation>
    <scope>NUCLEOTIDE SEQUENCE [LARGE SCALE GENOMIC DNA]</scope>
    <source>
        <strain evidence="3">WTNN_2</strain>
        <tissue evidence="3">Leaf</tissue>
    </source>
</reference>